<comment type="caution">
    <text evidence="1">The sequence shown here is derived from an EMBL/GenBank/DDBJ whole genome shotgun (WGS) entry which is preliminary data.</text>
</comment>
<dbReference type="RefSeq" id="WP_267534649.1">
    <property type="nucleotide sequence ID" value="NZ_JAPNKA010000001.1"/>
</dbReference>
<organism evidence="1 2">
    <name type="scientific">Archangium lansingense</name>
    <dbReference type="NCBI Taxonomy" id="2995310"/>
    <lineage>
        <taxon>Bacteria</taxon>
        <taxon>Pseudomonadati</taxon>
        <taxon>Myxococcota</taxon>
        <taxon>Myxococcia</taxon>
        <taxon>Myxococcales</taxon>
        <taxon>Cystobacterineae</taxon>
        <taxon>Archangiaceae</taxon>
        <taxon>Archangium</taxon>
    </lineage>
</organism>
<sequence length="120" mass="13594">MLTIREAQMDVLAEARFDHLKQWLLPHLRASFAVEVADKDDDTLRGFIGAGVERARTYGATRAATLCKFVHLWVLFGDGLEALPWAERVLRDPSLQDPNTRLEVLALVAREHLAEEEDRA</sequence>
<proteinExistence type="predicted"/>
<evidence type="ECO:0000313" key="2">
    <source>
        <dbReference type="Proteomes" id="UP001207654"/>
    </source>
</evidence>
<protein>
    <submittedName>
        <fullName evidence="1">Uncharacterized protein</fullName>
    </submittedName>
</protein>
<gene>
    <name evidence="1" type="ORF">OV287_14755</name>
</gene>
<name>A0ABT4A256_9BACT</name>
<reference evidence="1 2" key="1">
    <citation type="submission" date="2022-11" db="EMBL/GenBank/DDBJ databases">
        <title>Minimal conservation of predation-associated metabolite biosynthetic gene clusters underscores biosynthetic potential of Myxococcota including descriptions for ten novel species: Archangium lansinium sp. nov., Myxococcus landrumus sp. nov., Nannocystis bai.</title>
        <authorList>
            <person name="Ahearne A."/>
            <person name="Stevens C."/>
            <person name="Phillips K."/>
        </authorList>
    </citation>
    <scope>NUCLEOTIDE SEQUENCE [LARGE SCALE GENOMIC DNA]</scope>
    <source>
        <strain evidence="1 2">MIWBW</strain>
    </source>
</reference>
<evidence type="ECO:0000313" key="1">
    <source>
        <dbReference type="EMBL" id="MCY1075733.1"/>
    </source>
</evidence>
<dbReference type="Proteomes" id="UP001207654">
    <property type="component" value="Unassembled WGS sequence"/>
</dbReference>
<accession>A0ABT4A256</accession>
<dbReference type="EMBL" id="JAPNKA010000001">
    <property type="protein sequence ID" value="MCY1075733.1"/>
    <property type="molecule type" value="Genomic_DNA"/>
</dbReference>
<keyword evidence="2" id="KW-1185">Reference proteome</keyword>